<dbReference type="EMBL" id="MK072383">
    <property type="protein sequence ID" value="AYV82440.1"/>
    <property type="molecule type" value="Genomic_DNA"/>
</dbReference>
<feature type="transmembrane region" description="Helical" evidence="1">
    <location>
        <begin position="7"/>
        <end position="29"/>
    </location>
</feature>
<keyword evidence="1" id="KW-0812">Transmembrane</keyword>
<evidence type="ECO:0000313" key="2">
    <source>
        <dbReference type="EMBL" id="AYV82440.1"/>
    </source>
</evidence>
<evidence type="ECO:0000256" key="1">
    <source>
        <dbReference type="SAM" id="Phobius"/>
    </source>
</evidence>
<feature type="transmembrane region" description="Helical" evidence="1">
    <location>
        <begin position="166"/>
        <end position="187"/>
    </location>
</feature>
<proteinExistence type="predicted"/>
<keyword evidence="1" id="KW-0472">Membrane</keyword>
<organism evidence="2">
    <name type="scientific">Hyperionvirus sp</name>
    <dbReference type="NCBI Taxonomy" id="2487770"/>
    <lineage>
        <taxon>Viruses</taxon>
        <taxon>Varidnaviria</taxon>
        <taxon>Bamfordvirae</taxon>
        <taxon>Nucleocytoviricota</taxon>
        <taxon>Megaviricetes</taxon>
        <taxon>Imitervirales</taxon>
        <taxon>Mimiviridae</taxon>
        <taxon>Klosneuvirinae</taxon>
    </lineage>
</organism>
<sequence length="210" mass="23821">MSIKLKAVLIFLGGVIIIAAPFVLCYVKYDEIFGWEEQTATISIKANHHYYNYSNCSRDDSIDTRELPGCLYDLPRRDTIYEKGQCWVGGPNLTLCDFVYGNTSFYWVGRGMRCFNLDADVSIYCNGTIEGVYSCHEVFEKSVKPFKKYIHDSVCYDNKFIDIGSLPIFIIGSIPFIIIGICVISAAHGYYKRSMEGNNNGVLFVEIPME</sequence>
<accession>A0A3G5A5B3</accession>
<gene>
    <name evidence="2" type="ORF">Hyperionvirus1_19</name>
</gene>
<reference evidence="2" key="1">
    <citation type="submission" date="2018-10" db="EMBL/GenBank/DDBJ databases">
        <title>Hidden diversity of soil giant viruses.</title>
        <authorList>
            <person name="Schulz F."/>
            <person name="Alteio L."/>
            <person name="Goudeau D."/>
            <person name="Ryan E.M."/>
            <person name="Malmstrom R.R."/>
            <person name="Blanchard J."/>
            <person name="Woyke T."/>
        </authorList>
    </citation>
    <scope>NUCLEOTIDE SEQUENCE</scope>
    <source>
        <strain evidence="2">HYV1</strain>
    </source>
</reference>
<protein>
    <submittedName>
        <fullName evidence="2">Uncharacterized protein</fullName>
    </submittedName>
</protein>
<keyword evidence="1" id="KW-1133">Transmembrane helix</keyword>
<name>A0A3G5A5B3_9VIRU</name>